<organism evidence="10 11">
    <name type="scientific">Pararobbsia alpina</name>
    <dbReference type="NCBI Taxonomy" id="621374"/>
    <lineage>
        <taxon>Bacteria</taxon>
        <taxon>Pseudomonadati</taxon>
        <taxon>Pseudomonadota</taxon>
        <taxon>Betaproteobacteria</taxon>
        <taxon>Burkholderiales</taxon>
        <taxon>Burkholderiaceae</taxon>
        <taxon>Pararobbsia</taxon>
    </lineage>
</organism>
<evidence type="ECO:0000256" key="7">
    <source>
        <dbReference type="SAM" id="MobiDB-lite"/>
    </source>
</evidence>
<feature type="transmembrane region" description="Helical" evidence="8">
    <location>
        <begin position="76"/>
        <end position="105"/>
    </location>
</feature>
<keyword evidence="5 8" id="KW-0472">Membrane</keyword>
<protein>
    <submittedName>
        <fullName evidence="10">NADH-quinone oxidoreductase subunit M</fullName>
    </submittedName>
</protein>
<dbReference type="PRINTS" id="PR01437">
    <property type="entry name" value="NUOXDRDTASE4"/>
</dbReference>
<dbReference type="GO" id="GO:0003954">
    <property type="term" value="F:NADH dehydrogenase activity"/>
    <property type="evidence" value="ECO:0007669"/>
    <property type="project" value="TreeGrafter"/>
</dbReference>
<dbReference type="GO" id="GO:0008137">
    <property type="term" value="F:NADH dehydrogenase (ubiquinone) activity"/>
    <property type="evidence" value="ECO:0007669"/>
    <property type="project" value="InterPro"/>
</dbReference>
<evidence type="ECO:0000313" key="11">
    <source>
        <dbReference type="Proteomes" id="UP000494115"/>
    </source>
</evidence>
<feature type="transmembrane region" description="Helical" evidence="8">
    <location>
        <begin position="403"/>
        <end position="424"/>
    </location>
</feature>
<dbReference type="GO" id="GO:0016020">
    <property type="term" value="C:membrane"/>
    <property type="evidence" value="ECO:0007669"/>
    <property type="project" value="UniProtKB-SubCell"/>
</dbReference>
<dbReference type="InterPro" id="IPR003918">
    <property type="entry name" value="NADH_UbQ_OxRdtase"/>
</dbReference>
<feature type="transmembrane region" description="Helical" evidence="8">
    <location>
        <begin position="112"/>
        <end position="130"/>
    </location>
</feature>
<dbReference type="Proteomes" id="UP000494115">
    <property type="component" value="Unassembled WGS sequence"/>
</dbReference>
<dbReference type="InterPro" id="IPR010227">
    <property type="entry name" value="NADH_Q_OxRdtase_chainM/4"/>
</dbReference>
<dbReference type="AlphaFoldDB" id="A0A6S7B849"/>
<comment type="subcellular location">
    <subcellularLocation>
        <location evidence="1">Endomembrane system</location>
        <topology evidence="1">Multi-pass membrane protein</topology>
    </subcellularLocation>
    <subcellularLocation>
        <location evidence="6">Membrane</location>
        <topology evidence="6">Multi-pass membrane protein</topology>
    </subcellularLocation>
</comment>
<dbReference type="NCBIfam" id="TIGR01972">
    <property type="entry name" value="NDH_I_M"/>
    <property type="match status" value="1"/>
</dbReference>
<evidence type="ECO:0000256" key="4">
    <source>
        <dbReference type="ARBA" id="ARBA00022989"/>
    </source>
</evidence>
<proteinExistence type="inferred from homology"/>
<feature type="transmembrane region" description="Helical" evidence="8">
    <location>
        <begin position="270"/>
        <end position="293"/>
    </location>
</feature>
<evidence type="ECO:0000259" key="9">
    <source>
        <dbReference type="Pfam" id="PF00361"/>
    </source>
</evidence>
<accession>A0A6S7B849</accession>
<dbReference type="PANTHER" id="PTHR43507:SF1">
    <property type="entry name" value="NADH-UBIQUINONE OXIDOREDUCTASE CHAIN 4"/>
    <property type="match status" value="1"/>
</dbReference>
<evidence type="ECO:0000256" key="1">
    <source>
        <dbReference type="ARBA" id="ARBA00004127"/>
    </source>
</evidence>
<feature type="transmembrane region" description="Helical" evidence="8">
    <location>
        <begin position="445"/>
        <end position="466"/>
    </location>
</feature>
<evidence type="ECO:0000256" key="3">
    <source>
        <dbReference type="ARBA" id="ARBA00022692"/>
    </source>
</evidence>
<feature type="region of interest" description="Disordered" evidence="7">
    <location>
        <begin position="493"/>
        <end position="544"/>
    </location>
</feature>
<keyword evidence="4 8" id="KW-1133">Transmembrane helix</keyword>
<reference evidence="10 11" key="1">
    <citation type="submission" date="2020-04" db="EMBL/GenBank/DDBJ databases">
        <authorList>
            <person name="De Canck E."/>
        </authorList>
    </citation>
    <scope>NUCLEOTIDE SEQUENCE [LARGE SCALE GENOMIC DNA]</scope>
    <source>
        <strain evidence="10 11">LMG 28138</strain>
    </source>
</reference>
<dbReference type="GO" id="GO:0048039">
    <property type="term" value="F:ubiquinone binding"/>
    <property type="evidence" value="ECO:0007669"/>
    <property type="project" value="TreeGrafter"/>
</dbReference>
<keyword evidence="11" id="KW-1185">Reference proteome</keyword>
<evidence type="ECO:0000256" key="2">
    <source>
        <dbReference type="ARBA" id="ARBA00009025"/>
    </source>
</evidence>
<feature type="transmembrane region" description="Helical" evidence="8">
    <location>
        <begin position="328"/>
        <end position="349"/>
    </location>
</feature>
<dbReference type="RefSeq" id="WP_175105640.1">
    <property type="nucleotide sequence ID" value="NZ_CADIKM010000013.1"/>
</dbReference>
<feature type="transmembrane region" description="Helical" evidence="8">
    <location>
        <begin position="237"/>
        <end position="258"/>
    </location>
</feature>
<feature type="transmembrane region" description="Helical" evidence="8">
    <location>
        <begin position="300"/>
        <end position="322"/>
    </location>
</feature>
<evidence type="ECO:0000256" key="6">
    <source>
        <dbReference type="RuleBase" id="RU000320"/>
    </source>
</evidence>
<name>A0A6S7B849_9BURK</name>
<evidence type="ECO:0000313" key="10">
    <source>
        <dbReference type="EMBL" id="CAB3791090.1"/>
    </source>
</evidence>
<feature type="transmembrane region" description="Helical" evidence="8">
    <location>
        <begin position="136"/>
        <end position="153"/>
    </location>
</feature>
<feature type="domain" description="NADH:quinone oxidoreductase/Mrp antiporter transmembrane" evidence="9">
    <location>
        <begin position="134"/>
        <end position="414"/>
    </location>
</feature>
<dbReference type="NCBIfam" id="NF004501">
    <property type="entry name" value="PRK05846.1-5"/>
    <property type="match status" value="1"/>
</dbReference>
<feature type="transmembrane region" description="Helical" evidence="8">
    <location>
        <begin position="370"/>
        <end position="391"/>
    </location>
</feature>
<feature type="transmembrane region" description="Helical" evidence="8">
    <location>
        <begin position="6"/>
        <end position="24"/>
    </location>
</feature>
<evidence type="ECO:0000256" key="5">
    <source>
        <dbReference type="ARBA" id="ARBA00023136"/>
    </source>
</evidence>
<sequence length="544" mass="58954">MHSLPYLSLSIWVPILFGVAILQVGSDDKPQAARWLALAGSALGLLLTFPLIAGFHNHTSSMQFVERLDWLPAFDISYHLGIDGISLWLTVLTAFTTLLVVIASWTAITARVPQYLAAFMFLSGLMNGVFTSLDGMLFFVFFEATLIPMYLLIGSWGGSHRVHAAVRFFFFSLVGSLAMLVAMLYLYQQSHTFDMATWQTIRLGLVPQVLVFIAFFAAFAVKVPMWPIHTWLPQVHLEAPTGASVVLGMLKLGAYGFLRFSLPVTPDASHLFAPVMIALSLVAIIYASLVALAQTDMSKMLAYSSIAHMGLVTLGLFVFNSIGMEGAIVQMISYGFVSGALFLSIGVLYERTQTRTIDAYGGVANVMPRFAVFFMLFAMANIGLPGTSGFVGEFLVIMGAVKFNFWIGALAALTLILSAAYTLWMYKRTIYGVVHDKRIAKLADLNRRECGMLGALAVLVLVVGIYPKPMTDAIGAASTTLLVYANESKQPVDGDGVPARNAVVQNSDPAPARNAVAQDSDPVQGRNAVVQDGNPALQRAHAPT</sequence>
<dbReference type="EMBL" id="CADIKM010000013">
    <property type="protein sequence ID" value="CAB3791090.1"/>
    <property type="molecule type" value="Genomic_DNA"/>
</dbReference>
<evidence type="ECO:0000256" key="8">
    <source>
        <dbReference type="SAM" id="Phobius"/>
    </source>
</evidence>
<gene>
    <name evidence="10" type="primary">nuoM_2</name>
    <name evidence="10" type="ORF">LMG28138_03111</name>
</gene>
<dbReference type="InterPro" id="IPR001750">
    <property type="entry name" value="ND/Mrp_TM"/>
</dbReference>
<dbReference type="Pfam" id="PF00361">
    <property type="entry name" value="Proton_antipo_M"/>
    <property type="match status" value="1"/>
</dbReference>
<dbReference type="GO" id="GO:0015990">
    <property type="term" value="P:electron transport coupled proton transport"/>
    <property type="evidence" value="ECO:0007669"/>
    <property type="project" value="TreeGrafter"/>
</dbReference>
<feature type="transmembrane region" description="Helical" evidence="8">
    <location>
        <begin position="36"/>
        <end position="56"/>
    </location>
</feature>
<dbReference type="GO" id="GO:0042773">
    <property type="term" value="P:ATP synthesis coupled electron transport"/>
    <property type="evidence" value="ECO:0007669"/>
    <property type="project" value="InterPro"/>
</dbReference>
<keyword evidence="3 6" id="KW-0812">Transmembrane</keyword>
<comment type="similarity">
    <text evidence="2">Belongs to the complex I subunit 4 family.</text>
</comment>
<dbReference type="PANTHER" id="PTHR43507">
    <property type="entry name" value="NADH-UBIQUINONE OXIDOREDUCTASE CHAIN 4"/>
    <property type="match status" value="1"/>
</dbReference>
<dbReference type="GO" id="GO:0012505">
    <property type="term" value="C:endomembrane system"/>
    <property type="evidence" value="ECO:0007669"/>
    <property type="project" value="UniProtKB-SubCell"/>
</dbReference>
<feature type="transmembrane region" description="Helical" evidence="8">
    <location>
        <begin position="165"/>
        <end position="185"/>
    </location>
</feature>
<feature type="transmembrane region" description="Helical" evidence="8">
    <location>
        <begin position="205"/>
        <end position="225"/>
    </location>
</feature>